<keyword evidence="12" id="KW-1185">Reference proteome</keyword>
<evidence type="ECO:0000256" key="7">
    <source>
        <dbReference type="ARBA" id="ARBA00035120"/>
    </source>
</evidence>
<dbReference type="HAMAP" id="MF_00454">
    <property type="entry name" value="FluC"/>
    <property type="match status" value="1"/>
</dbReference>
<comment type="similarity">
    <text evidence="7 10">Belongs to the fluoride channel Fluc/FEX (TC 1.A.43) family.</text>
</comment>
<feature type="transmembrane region" description="Helical" evidence="10">
    <location>
        <begin position="62"/>
        <end position="81"/>
    </location>
</feature>
<evidence type="ECO:0000313" key="12">
    <source>
        <dbReference type="Proteomes" id="UP000030401"/>
    </source>
</evidence>
<feature type="transmembrane region" description="Helical" evidence="10">
    <location>
        <begin position="7"/>
        <end position="25"/>
    </location>
</feature>
<dbReference type="GO" id="GO:0005886">
    <property type="term" value="C:plasma membrane"/>
    <property type="evidence" value="ECO:0007669"/>
    <property type="project" value="UniProtKB-SubCell"/>
</dbReference>
<keyword evidence="3 10" id="KW-0812">Transmembrane</keyword>
<comment type="function">
    <text evidence="9 10">Fluoride-specific ion channel. Important for reducing fluoride concentration in the cell, thus reducing its toxicity.</text>
</comment>
<evidence type="ECO:0000256" key="3">
    <source>
        <dbReference type="ARBA" id="ARBA00022692"/>
    </source>
</evidence>
<evidence type="ECO:0000313" key="11">
    <source>
        <dbReference type="EMBL" id="KGX85763.1"/>
    </source>
</evidence>
<dbReference type="GO" id="GO:0062054">
    <property type="term" value="F:fluoride channel activity"/>
    <property type="evidence" value="ECO:0007669"/>
    <property type="project" value="UniProtKB-UniRule"/>
</dbReference>
<evidence type="ECO:0000256" key="1">
    <source>
        <dbReference type="ARBA" id="ARBA00004651"/>
    </source>
</evidence>
<evidence type="ECO:0000256" key="4">
    <source>
        <dbReference type="ARBA" id="ARBA00022989"/>
    </source>
</evidence>
<dbReference type="STRING" id="1385512.N784_08130"/>
<gene>
    <name evidence="10" type="primary">fluC</name>
    <name evidence="10" type="synonym">crcB</name>
    <name evidence="11" type="ORF">N784_08130</name>
</gene>
<accession>A0A0A5G3P7</accession>
<dbReference type="EMBL" id="AVPG01000019">
    <property type="protein sequence ID" value="KGX85763.1"/>
    <property type="molecule type" value="Genomic_DNA"/>
</dbReference>
<dbReference type="GO" id="GO:0140114">
    <property type="term" value="P:cellular detoxification of fluoride"/>
    <property type="evidence" value="ECO:0007669"/>
    <property type="project" value="UniProtKB-UniRule"/>
</dbReference>
<sequence length="123" mass="13373">MNEYISVFIGGCIGAVGRFIITLAVPDSYLFPYETLLANWFGCFLLTFLMAHPFLSSRVPKHLMTGIGTGIIGSFTTFSTFSVETANLWMEGYGIEALLYISLSIIGGLVLAWSGTQAAKMRG</sequence>
<evidence type="ECO:0000256" key="5">
    <source>
        <dbReference type="ARBA" id="ARBA00023136"/>
    </source>
</evidence>
<keyword evidence="10" id="KW-0406">Ion transport</keyword>
<keyword evidence="5 10" id="KW-0472">Membrane</keyword>
<protein>
    <recommendedName>
        <fullName evidence="10">Fluoride-specific ion channel FluC</fullName>
    </recommendedName>
</protein>
<keyword evidence="6 10" id="KW-0407">Ion channel</keyword>
<comment type="caution">
    <text evidence="11">The sequence shown here is derived from an EMBL/GenBank/DDBJ whole genome shotgun (WGS) entry which is preliminary data.</text>
</comment>
<dbReference type="AlphaFoldDB" id="A0A0A5G3P7"/>
<dbReference type="InterPro" id="IPR003691">
    <property type="entry name" value="FluC"/>
</dbReference>
<dbReference type="Pfam" id="PF02537">
    <property type="entry name" value="CRCB"/>
    <property type="match status" value="1"/>
</dbReference>
<feature type="transmembrane region" description="Helical" evidence="10">
    <location>
        <begin position="93"/>
        <end position="113"/>
    </location>
</feature>
<keyword evidence="10" id="KW-0813">Transport</keyword>
<keyword evidence="4 10" id="KW-1133">Transmembrane helix</keyword>
<dbReference type="OrthoDB" id="9799631at2"/>
<evidence type="ECO:0000256" key="10">
    <source>
        <dbReference type="HAMAP-Rule" id="MF_00454"/>
    </source>
</evidence>
<feature type="binding site" evidence="10">
    <location>
        <position position="73"/>
    </location>
    <ligand>
        <name>Na(+)</name>
        <dbReference type="ChEBI" id="CHEBI:29101"/>
        <note>structural</note>
    </ligand>
</feature>
<evidence type="ECO:0000256" key="9">
    <source>
        <dbReference type="ARBA" id="ARBA00049940"/>
    </source>
</evidence>
<feature type="binding site" evidence="10">
    <location>
        <position position="76"/>
    </location>
    <ligand>
        <name>Na(+)</name>
        <dbReference type="ChEBI" id="CHEBI:29101"/>
        <note>structural</note>
    </ligand>
</feature>
<evidence type="ECO:0000256" key="2">
    <source>
        <dbReference type="ARBA" id="ARBA00022475"/>
    </source>
</evidence>
<dbReference type="Proteomes" id="UP000030401">
    <property type="component" value="Unassembled WGS sequence"/>
</dbReference>
<keyword evidence="10" id="KW-0915">Sodium</keyword>
<proteinExistence type="inferred from homology"/>
<comment type="catalytic activity">
    <reaction evidence="8">
        <text>fluoride(in) = fluoride(out)</text>
        <dbReference type="Rhea" id="RHEA:76159"/>
        <dbReference type="ChEBI" id="CHEBI:17051"/>
    </reaction>
    <physiologicalReaction direction="left-to-right" evidence="8">
        <dbReference type="Rhea" id="RHEA:76160"/>
    </physiologicalReaction>
</comment>
<dbReference type="RefSeq" id="WP_036835119.1">
    <property type="nucleotide sequence ID" value="NZ_AVPG01000019.1"/>
</dbReference>
<dbReference type="NCBIfam" id="TIGR00494">
    <property type="entry name" value="crcB"/>
    <property type="match status" value="1"/>
</dbReference>
<dbReference type="PANTHER" id="PTHR28259">
    <property type="entry name" value="FLUORIDE EXPORT PROTEIN 1-RELATED"/>
    <property type="match status" value="1"/>
</dbReference>
<feature type="transmembrane region" description="Helical" evidence="10">
    <location>
        <begin position="37"/>
        <end position="55"/>
    </location>
</feature>
<evidence type="ECO:0000256" key="8">
    <source>
        <dbReference type="ARBA" id="ARBA00035585"/>
    </source>
</evidence>
<dbReference type="GO" id="GO:0046872">
    <property type="term" value="F:metal ion binding"/>
    <property type="evidence" value="ECO:0007669"/>
    <property type="project" value="UniProtKB-KW"/>
</dbReference>
<dbReference type="eggNOG" id="COG0239">
    <property type="taxonomic scope" value="Bacteria"/>
</dbReference>
<keyword evidence="2 10" id="KW-1003">Cell membrane</keyword>
<comment type="activity regulation">
    <text evidence="10">Na(+) is not transported, but it plays an essential structural role and its presence is essential for fluoride channel function.</text>
</comment>
<reference evidence="11 12" key="1">
    <citation type="submission" date="2013-08" db="EMBL/GenBank/DDBJ databases">
        <authorList>
            <person name="Huang J."/>
            <person name="Wang G."/>
        </authorList>
    </citation>
    <scope>NUCLEOTIDE SEQUENCE [LARGE SCALE GENOMIC DNA]</scope>
    <source>
        <strain evidence="11 12">JSM 072002</strain>
    </source>
</reference>
<name>A0A0A5G3P7_9BACI</name>
<dbReference type="PANTHER" id="PTHR28259:SF1">
    <property type="entry name" value="FLUORIDE EXPORT PROTEIN 1-RELATED"/>
    <property type="match status" value="1"/>
</dbReference>
<keyword evidence="10" id="KW-0479">Metal-binding</keyword>
<comment type="subcellular location">
    <subcellularLocation>
        <location evidence="1 10">Cell membrane</location>
        <topology evidence="1 10">Multi-pass membrane protein</topology>
    </subcellularLocation>
</comment>
<evidence type="ECO:0000256" key="6">
    <source>
        <dbReference type="ARBA" id="ARBA00023303"/>
    </source>
</evidence>
<organism evidence="11 12">
    <name type="scientific">Pontibacillus litoralis JSM 072002</name>
    <dbReference type="NCBI Taxonomy" id="1385512"/>
    <lineage>
        <taxon>Bacteria</taxon>
        <taxon>Bacillati</taxon>
        <taxon>Bacillota</taxon>
        <taxon>Bacilli</taxon>
        <taxon>Bacillales</taxon>
        <taxon>Bacillaceae</taxon>
        <taxon>Pontibacillus</taxon>
    </lineage>
</organism>